<proteinExistence type="predicted"/>
<sequence length="256" mass="26997">MTMPTETHVESPESHFSTALVTAARLPGVRIDRAAYLRSTLKRVCSEEQILAAIAETPAKAGIPAAVLDKAANDSIRFETTKVTALSAVSGIPGGLAMLGTVPADLAQTMAHMIRIAQKLAYLYGWPDLFSDDGEEPDDATKSMLILFIGVMFGTGAAAEGVKKVADAMAKQALRKLPQQALTKGMIYPIVKKVAAMLGAKMTKDVFAKGVAKFVPVIGGVASGSLTLATFYPMSKKLKSTLADSPLAEEETIQIA</sequence>
<evidence type="ECO:0008006" key="3">
    <source>
        <dbReference type="Google" id="ProtNLM"/>
    </source>
</evidence>
<name>A0A251Y9T9_9MICO</name>
<accession>A0A251Y9T9</accession>
<evidence type="ECO:0000313" key="1">
    <source>
        <dbReference type="EMBL" id="OUE20858.1"/>
    </source>
</evidence>
<dbReference type="EMBL" id="MDJW01000008">
    <property type="protein sequence ID" value="OUE20858.1"/>
    <property type="molecule type" value="Genomic_DNA"/>
</dbReference>
<dbReference type="AlphaFoldDB" id="A0A251Y9T9"/>
<reference evidence="1 2" key="1">
    <citation type="submission" date="2016-08" db="EMBL/GenBank/DDBJ databases">
        <title>Genome sequence of Clavibacter michiganensis spp strain CFBP7494.</title>
        <authorList>
            <person name="Thapa S.P."/>
            <person name="Coaker G."/>
            <person name="Jacques M.-A."/>
        </authorList>
    </citation>
    <scope>NUCLEOTIDE SEQUENCE [LARGE SCALE GENOMIC DNA]</scope>
    <source>
        <strain evidence="1">CFBP7494</strain>
    </source>
</reference>
<evidence type="ECO:0000313" key="2">
    <source>
        <dbReference type="Proteomes" id="UP000194837"/>
    </source>
</evidence>
<organism evidence="1 2">
    <name type="scientific">Clavibacter michiganensis</name>
    <dbReference type="NCBI Taxonomy" id="28447"/>
    <lineage>
        <taxon>Bacteria</taxon>
        <taxon>Bacillati</taxon>
        <taxon>Actinomycetota</taxon>
        <taxon>Actinomycetes</taxon>
        <taxon>Micrococcales</taxon>
        <taxon>Microbacteriaceae</taxon>
        <taxon>Clavibacter</taxon>
    </lineage>
</organism>
<gene>
    <name evidence="1" type="ORF">BFL34_01676</name>
</gene>
<dbReference type="Proteomes" id="UP000194837">
    <property type="component" value="Unassembled WGS sequence"/>
</dbReference>
<protein>
    <recommendedName>
        <fullName evidence="3">EcsC family protein</fullName>
    </recommendedName>
</protein>
<comment type="caution">
    <text evidence="1">The sequence shown here is derived from an EMBL/GenBank/DDBJ whole genome shotgun (WGS) entry which is preliminary data.</text>
</comment>